<dbReference type="PANTHER" id="PTHR47539">
    <property type="entry name" value="PENTATRICOPEPTIDE REPEAT-CONTAINING PROTEIN OTP51, CHLOROPLASTIC"/>
    <property type="match status" value="1"/>
</dbReference>
<keyword evidence="2" id="KW-0255">Endonuclease</keyword>
<sequence length="199" mass="23340">MKEKMFDSVVVGVLLGDASIQKNTSKTEEKWRLKFSQQVKHKDYVEHLHLLFKDYVKAKPFYDDKRKMVSFQTLFDSRFNEFAKMFINEQGKKQVPKSLLTAKISPVTLAYWFMDDGGSNSYNPRRGILFNTHSFTRAEVEMLSESLNKHYNINSWVKLNKGKPVIAIKEAESRGFAEHFLPYMHKTMVYKLGFAERFC</sequence>
<reference evidence="2" key="1">
    <citation type="submission" date="2020-01" db="EMBL/GenBank/DDBJ databases">
        <title>The complete mitocondrion genome of Heveochlorella roystonensis contains a large direct repeat.</title>
        <authorList>
            <person name="Zhang J."/>
        </authorList>
    </citation>
    <scope>NUCLEOTIDE SEQUENCE</scope>
</reference>
<dbReference type="GO" id="GO:0004519">
    <property type="term" value="F:endonuclease activity"/>
    <property type="evidence" value="ECO:0007669"/>
    <property type="project" value="UniProtKB-KW"/>
</dbReference>
<protein>
    <submittedName>
        <fullName evidence="2">Intron-encoded endonuclease I</fullName>
    </submittedName>
</protein>
<gene>
    <name evidence="2" type="primary">sceI</name>
</gene>
<dbReference type="EMBL" id="MN934958">
    <property type="protein sequence ID" value="QHU78333.1"/>
    <property type="molecule type" value="Genomic_DNA"/>
</dbReference>
<dbReference type="PANTHER" id="PTHR47539:SF1">
    <property type="entry name" value="PENTATRICOPEPTIDE REPEAT-CONTAINING PROTEIN OTP51, CHLOROPLASTIC"/>
    <property type="match status" value="1"/>
</dbReference>
<accession>A0A6C0M5S4</accession>
<dbReference type="GeneID" id="44153618"/>
<dbReference type="GO" id="GO:0000373">
    <property type="term" value="P:Group II intron splicing"/>
    <property type="evidence" value="ECO:0007669"/>
    <property type="project" value="TreeGrafter"/>
</dbReference>
<name>A0A6C0M5S4_9CHLO</name>
<evidence type="ECO:0000259" key="1">
    <source>
        <dbReference type="Pfam" id="PF03161"/>
    </source>
</evidence>
<dbReference type="GO" id="GO:0048564">
    <property type="term" value="P:photosystem I assembly"/>
    <property type="evidence" value="ECO:0007669"/>
    <property type="project" value="TreeGrafter"/>
</dbReference>
<geneLocation type="mitochondrion" evidence="2"/>
<proteinExistence type="predicted"/>
<dbReference type="InterPro" id="IPR052500">
    <property type="entry name" value="Chloro/Mito_RNA_Process"/>
</dbReference>
<dbReference type="Gene3D" id="3.10.28.10">
    <property type="entry name" value="Homing endonucleases"/>
    <property type="match status" value="2"/>
</dbReference>
<evidence type="ECO:0000313" key="2">
    <source>
        <dbReference type="EMBL" id="QHU78333.1"/>
    </source>
</evidence>
<feature type="domain" description="Homing endonuclease LAGLIDADG" evidence="1">
    <location>
        <begin position="8"/>
        <end position="174"/>
    </location>
</feature>
<dbReference type="GO" id="GO:0045292">
    <property type="term" value="P:mRNA cis splicing, via spliceosome"/>
    <property type="evidence" value="ECO:0007669"/>
    <property type="project" value="TreeGrafter"/>
</dbReference>
<dbReference type="RefSeq" id="YP_009733037.1">
    <property type="nucleotide sequence ID" value="NC_046060.1"/>
</dbReference>
<organism evidence="2">
    <name type="scientific">Jaagichlorella roystonensis</name>
    <dbReference type="NCBI Taxonomy" id="1052852"/>
    <lineage>
        <taxon>Eukaryota</taxon>
        <taxon>Viridiplantae</taxon>
        <taxon>Chlorophyta</taxon>
        <taxon>core chlorophytes</taxon>
        <taxon>Trebouxiophyceae</taxon>
        <taxon>Watanabeales</taxon>
        <taxon>Watanabeaceae</taxon>
        <taxon>Jaagichlorella</taxon>
    </lineage>
</organism>
<dbReference type="Pfam" id="PF03161">
    <property type="entry name" value="LAGLIDADG_2"/>
    <property type="match status" value="1"/>
</dbReference>
<keyword evidence="2" id="KW-0496">Mitochondrion</keyword>
<dbReference type="SUPFAM" id="SSF55608">
    <property type="entry name" value="Homing endonucleases"/>
    <property type="match status" value="1"/>
</dbReference>
<dbReference type="AlphaFoldDB" id="A0A6C0M5S4"/>
<dbReference type="InterPro" id="IPR004860">
    <property type="entry name" value="LAGLIDADG_dom"/>
</dbReference>
<dbReference type="InterPro" id="IPR027434">
    <property type="entry name" value="Homing_endonucl"/>
</dbReference>
<keyword evidence="2" id="KW-0540">Nuclease</keyword>
<keyword evidence="2" id="KW-0378">Hydrolase</keyword>